<dbReference type="Gene3D" id="3.40.50.150">
    <property type="entry name" value="Vaccinia Virus protein VP39"/>
    <property type="match status" value="1"/>
</dbReference>
<comment type="caution">
    <text evidence="5">The sequence shown here is derived from an EMBL/GenBank/DDBJ whole genome shotgun (WGS) entry which is preliminary data.</text>
</comment>
<dbReference type="GO" id="GO:0008168">
    <property type="term" value="F:methyltransferase activity"/>
    <property type="evidence" value="ECO:0007669"/>
    <property type="project" value="UniProtKB-KW"/>
</dbReference>
<evidence type="ECO:0000259" key="4">
    <source>
        <dbReference type="Pfam" id="PF13649"/>
    </source>
</evidence>
<gene>
    <name evidence="5" type="ORF">C7389_103243</name>
</gene>
<proteinExistence type="predicted"/>
<organism evidence="5 6">
    <name type="scientific">Azoarcus indigens</name>
    <dbReference type="NCBI Taxonomy" id="29545"/>
    <lineage>
        <taxon>Bacteria</taxon>
        <taxon>Pseudomonadati</taxon>
        <taxon>Pseudomonadota</taxon>
        <taxon>Betaproteobacteria</taxon>
        <taxon>Rhodocyclales</taxon>
        <taxon>Zoogloeaceae</taxon>
        <taxon>Azoarcus</taxon>
    </lineage>
</organism>
<dbReference type="PANTHER" id="PTHR43464">
    <property type="entry name" value="METHYLTRANSFERASE"/>
    <property type="match status" value="1"/>
</dbReference>
<name>A0A4R6ECM4_9RHOO</name>
<dbReference type="Pfam" id="PF13649">
    <property type="entry name" value="Methyltransf_25"/>
    <property type="match status" value="1"/>
</dbReference>
<keyword evidence="5" id="KW-0830">Ubiquinone</keyword>
<dbReference type="PANTHER" id="PTHR43464:SF19">
    <property type="entry name" value="UBIQUINONE BIOSYNTHESIS O-METHYLTRANSFERASE, MITOCHONDRIAL"/>
    <property type="match status" value="1"/>
</dbReference>
<dbReference type="OrthoDB" id="9777638at2"/>
<evidence type="ECO:0000256" key="3">
    <source>
        <dbReference type="ARBA" id="ARBA00022691"/>
    </source>
</evidence>
<dbReference type="AlphaFoldDB" id="A0A4R6ECM4"/>
<dbReference type="RefSeq" id="WP_133589200.1">
    <property type="nucleotide sequence ID" value="NZ_SNVV01000003.1"/>
</dbReference>
<dbReference type="InterPro" id="IPR029063">
    <property type="entry name" value="SAM-dependent_MTases_sf"/>
</dbReference>
<keyword evidence="2" id="KW-0808">Transferase</keyword>
<dbReference type="GO" id="GO:0032259">
    <property type="term" value="P:methylation"/>
    <property type="evidence" value="ECO:0007669"/>
    <property type="project" value="UniProtKB-KW"/>
</dbReference>
<dbReference type="Proteomes" id="UP000295129">
    <property type="component" value="Unassembled WGS sequence"/>
</dbReference>
<dbReference type="InterPro" id="IPR041698">
    <property type="entry name" value="Methyltransf_25"/>
</dbReference>
<evidence type="ECO:0000256" key="1">
    <source>
        <dbReference type="ARBA" id="ARBA00022603"/>
    </source>
</evidence>
<dbReference type="SUPFAM" id="SSF53335">
    <property type="entry name" value="S-adenosyl-L-methionine-dependent methyltransferases"/>
    <property type="match status" value="1"/>
</dbReference>
<dbReference type="CDD" id="cd02440">
    <property type="entry name" value="AdoMet_MTases"/>
    <property type="match status" value="1"/>
</dbReference>
<accession>A0A4R6ECM4</accession>
<keyword evidence="3" id="KW-0949">S-adenosyl-L-methionine</keyword>
<feature type="domain" description="Methyltransferase" evidence="4">
    <location>
        <begin position="53"/>
        <end position="147"/>
    </location>
</feature>
<evidence type="ECO:0000313" key="6">
    <source>
        <dbReference type="Proteomes" id="UP000295129"/>
    </source>
</evidence>
<reference evidence="5 6" key="1">
    <citation type="submission" date="2019-03" db="EMBL/GenBank/DDBJ databases">
        <title>Genomic Encyclopedia of Type Strains, Phase IV (KMG-IV): sequencing the most valuable type-strain genomes for metagenomic binning, comparative biology and taxonomic classification.</title>
        <authorList>
            <person name="Goeker M."/>
        </authorList>
    </citation>
    <scope>NUCLEOTIDE SEQUENCE [LARGE SCALE GENOMIC DNA]</scope>
    <source>
        <strain evidence="5 6">DSM 12121</strain>
    </source>
</reference>
<keyword evidence="1 5" id="KW-0489">Methyltransferase</keyword>
<evidence type="ECO:0000256" key="2">
    <source>
        <dbReference type="ARBA" id="ARBA00022679"/>
    </source>
</evidence>
<dbReference type="EMBL" id="SNVV01000003">
    <property type="protein sequence ID" value="TDN55905.1"/>
    <property type="molecule type" value="Genomic_DNA"/>
</dbReference>
<sequence length="281" mass="30244">MSSDDAIREEQERLWNGPAGRAWVEAQAVLDRLFQPFEALLAGTVAEGSSRRVLDVGCGTGALTLALARRLAAPGRSTGIDLSRPMIEAAQGRAARAVLPAAFILADAQRHAFEPGGFDHLVSRFGVMFFDHPVQAFANLRAAARPGATLDFVAWRSPAENPFMTTAEAAAAPLMPALPPRRAGGPGQFAFADAGRVRRILDESGWQEAALQPLDVDCRMSEADLLHYLSWLGPVGQALQRSDAQTRSRVLAVLRQAFQPYVRGGEARFTAACWRVSATAP</sequence>
<protein>
    <submittedName>
        <fullName evidence="5">Ubiquinone/menaquinone biosynthesis C-methylase UbiE</fullName>
    </submittedName>
</protein>
<keyword evidence="6" id="KW-1185">Reference proteome</keyword>
<evidence type="ECO:0000313" key="5">
    <source>
        <dbReference type="EMBL" id="TDN55905.1"/>
    </source>
</evidence>